<evidence type="ECO:0000313" key="2">
    <source>
        <dbReference type="Proteomes" id="UP000188532"/>
    </source>
</evidence>
<reference evidence="1 2" key="1">
    <citation type="submission" date="2017-02" db="EMBL/GenBank/DDBJ databases">
        <title>Complete genome sequences of Mycobacterium kansasii strains isolated from rhesus macaques.</title>
        <authorList>
            <person name="Panda A."/>
            <person name="Nagaraj S."/>
            <person name="Zhao X."/>
            <person name="Tettelin H."/>
            <person name="Detolla L.J."/>
        </authorList>
    </citation>
    <scope>NUCLEOTIDE SEQUENCE [LARGE SCALE GENOMIC DNA]</scope>
    <source>
        <strain evidence="1 2">11-3469</strain>
    </source>
</reference>
<sequence length="37" mass="4143">MTRPRLGERMLATLLGYSPIGFSPPLEKRGQARTGKR</sequence>
<proteinExistence type="predicted"/>
<evidence type="ECO:0000313" key="1">
    <source>
        <dbReference type="EMBL" id="OOK66025.1"/>
    </source>
</evidence>
<protein>
    <submittedName>
        <fullName evidence="1">Uncharacterized protein</fullName>
    </submittedName>
</protein>
<gene>
    <name evidence="1" type="ORF">BZL29_7388</name>
</gene>
<accession>A0A1V3WGI4</accession>
<dbReference type="EMBL" id="MVBN01000010">
    <property type="protein sequence ID" value="OOK66025.1"/>
    <property type="molecule type" value="Genomic_DNA"/>
</dbReference>
<organism evidence="1 2">
    <name type="scientific">Mycobacterium kansasii</name>
    <dbReference type="NCBI Taxonomy" id="1768"/>
    <lineage>
        <taxon>Bacteria</taxon>
        <taxon>Bacillati</taxon>
        <taxon>Actinomycetota</taxon>
        <taxon>Actinomycetes</taxon>
        <taxon>Mycobacteriales</taxon>
        <taxon>Mycobacteriaceae</taxon>
        <taxon>Mycobacterium</taxon>
    </lineage>
</organism>
<dbReference type="Proteomes" id="UP000188532">
    <property type="component" value="Unassembled WGS sequence"/>
</dbReference>
<name>A0A1V3WGI4_MYCKA</name>
<comment type="caution">
    <text evidence="1">The sequence shown here is derived from an EMBL/GenBank/DDBJ whole genome shotgun (WGS) entry which is preliminary data.</text>
</comment>
<dbReference type="AlphaFoldDB" id="A0A1V3WGI4"/>